<name>A0AAN9TZ03_9HEMI</name>
<protein>
    <submittedName>
        <fullName evidence="3">Uncharacterized protein</fullName>
    </submittedName>
</protein>
<gene>
    <name evidence="3" type="ORF">V9T40_009015</name>
</gene>
<dbReference type="EMBL" id="JBBCAQ010000010">
    <property type="protein sequence ID" value="KAK7601574.1"/>
    <property type="molecule type" value="Genomic_DNA"/>
</dbReference>
<evidence type="ECO:0000313" key="4">
    <source>
        <dbReference type="Proteomes" id="UP001367676"/>
    </source>
</evidence>
<accession>A0AAN9TZ03</accession>
<dbReference type="Proteomes" id="UP001367676">
    <property type="component" value="Unassembled WGS sequence"/>
</dbReference>
<dbReference type="GO" id="GO:0008010">
    <property type="term" value="F:structural constituent of chitin-based larval cuticle"/>
    <property type="evidence" value="ECO:0007669"/>
    <property type="project" value="TreeGrafter"/>
</dbReference>
<dbReference type="InterPro" id="IPR031311">
    <property type="entry name" value="CHIT_BIND_RR_consensus"/>
</dbReference>
<keyword evidence="1 2" id="KW-0193">Cuticle</keyword>
<evidence type="ECO:0000256" key="2">
    <source>
        <dbReference type="PROSITE-ProRule" id="PRU00497"/>
    </source>
</evidence>
<keyword evidence="4" id="KW-1185">Reference proteome</keyword>
<comment type="caution">
    <text evidence="3">The sequence shown here is derived from an EMBL/GenBank/DDBJ whole genome shotgun (WGS) entry which is preliminary data.</text>
</comment>
<evidence type="ECO:0000256" key="1">
    <source>
        <dbReference type="ARBA" id="ARBA00022460"/>
    </source>
</evidence>
<sequence length="251" mass="26801">MSRNHIPFIDGESLSLGCTIDYDGCAYINTIETAVSAGNESQYDLALEKPGFTRLLEGPGGVIYDTTRITSKDQVASSDTSQGFSKYWSFEKSISKFRVASYMTPPDTSSLFVAVFALSVALVQSVPVGPVVAAPGSEAGAQIVSEDRQTNFDGSFKNSFQTGNGIANDENGYTKPGADGQVAQVIQGSNAYTAPDGQVVQIQYIADENGFQVQGSHLPTPPPVDPVILKSLEYLASLPSTPETPTQYKKY</sequence>
<dbReference type="Pfam" id="PF00379">
    <property type="entry name" value="Chitin_bind_4"/>
    <property type="match status" value="1"/>
</dbReference>
<dbReference type="PANTHER" id="PTHR10380">
    <property type="entry name" value="CUTICLE PROTEIN"/>
    <property type="match status" value="1"/>
</dbReference>
<dbReference type="PROSITE" id="PS00233">
    <property type="entry name" value="CHIT_BIND_RR_1"/>
    <property type="match status" value="1"/>
</dbReference>
<proteinExistence type="predicted"/>
<reference evidence="3 4" key="1">
    <citation type="submission" date="2024-03" db="EMBL/GenBank/DDBJ databases">
        <title>Adaptation during the transition from Ophiocordyceps entomopathogen to insect associate is accompanied by gene loss and intensified selection.</title>
        <authorList>
            <person name="Ward C.M."/>
            <person name="Onetto C.A."/>
            <person name="Borneman A.R."/>
        </authorList>
    </citation>
    <scope>NUCLEOTIDE SEQUENCE [LARGE SCALE GENOMIC DNA]</scope>
    <source>
        <strain evidence="3">AWRI1</strain>
        <tissue evidence="3">Single Adult Female</tissue>
    </source>
</reference>
<dbReference type="PRINTS" id="PR00947">
    <property type="entry name" value="CUTICLE"/>
</dbReference>
<dbReference type="PROSITE" id="PS51155">
    <property type="entry name" value="CHIT_BIND_RR_2"/>
    <property type="match status" value="1"/>
</dbReference>
<dbReference type="PANTHER" id="PTHR10380:SF173">
    <property type="entry name" value="CUTICULAR PROTEIN 47EF, ISOFORM C-RELATED"/>
    <property type="match status" value="1"/>
</dbReference>
<dbReference type="InterPro" id="IPR000618">
    <property type="entry name" value="Insect_cuticle"/>
</dbReference>
<evidence type="ECO:0000313" key="3">
    <source>
        <dbReference type="EMBL" id="KAK7601574.1"/>
    </source>
</evidence>
<dbReference type="InterPro" id="IPR050468">
    <property type="entry name" value="Cuticle_Struct_Prot"/>
</dbReference>
<organism evidence="3 4">
    <name type="scientific">Parthenolecanium corni</name>
    <dbReference type="NCBI Taxonomy" id="536013"/>
    <lineage>
        <taxon>Eukaryota</taxon>
        <taxon>Metazoa</taxon>
        <taxon>Ecdysozoa</taxon>
        <taxon>Arthropoda</taxon>
        <taxon>Hexapoda</taxon>
        <taxon>Insecta</taxon>
        <taxon>Pterygota</taxon>
        <taxon>Neoptera</taxon>
        <taxon>Paraneoptera</taxon>
        <taxon>Hemiptera</taxon>
        <taxon>Sternorrhyncha</taxon>
        <taxon>Coccoidea</taxon>
        <taxon>Coccidae</taxon>
        <taxon>Parthenolecanium</taxon>
    </lineage>
</organism>
<dbReference type="GO" id="GO:0062129">
    <property type="term" value="C:chitin-based extracellular matrix"/>
    <property type="evidence" value="ECO:0007669"/>
    <property type="project" value="TreeGrafter"/>
</dbReference>
<dbReference type="AlphaFoldDB" id="A0AAN9TZ03"/>